<proteinExistence type="predicted"/>
<gene>
    <name evidence="5" type="ORF">LVJ94_34705</name>
</gene>
<dbReference type="SMART" id="SM00421">
    <property type="entry name" value="HTH_LUXR"/>
    <property type="match status" value="1"/>
</dbReference>
<feature type="domain" description="HTH luxR-type" evidence="4">
    <location>
        <begin position="273"/>
        <end position="338"/>
    </location>
</feature>
<reference evidence="5" key="1">
    <citation type="submission" date="2021-12" db="EMBL/GenBank/DDBJ databases">
        <title>Discovery of the Pendulisporaceae a myxobacterial family with distinct sporulation behavior and unique specialized metabolism.</title>
        <authorList>
            <person name="Garcia R."/>
            <person name="Popoff A."/>
            <person name="Bader C.D."/>
            <person name="Loehr J."/>
            <person name="Walesch S."/>
            <person name="Walt C."/>
            <person name="Boldt J."/>
            <person name="Bunk B."/>
            <person name="Haeckl F.J.F.P.J."/>
            <person name="Gunesch A.P."/>
            <person name="Birkelbach J."/>
            <person name="Nuebel U."/>
            <person name="Pietschmann T."/>
            <person name="Bach T."/>
            <person name="Mueller R."/>
        </authorList>
    </citation>
    <scope>NUCLEOTIDE SEQUENCE</scope>
    <source>
        <strain evidence="5">MSr11367</strain>
    </source>
</reference>
<sequence>MAATAKSSDPVTLIEQAYNFGHEDEGVWLEGVARGFHAVLPKRGLRGVHTYIYRRSGPTQIAMERNCLIEAKRLPTQEELRGLVARHIQSYPKTAIRIFQSRSLAWFGDLDPEFWNSPSVEARDQYSLADSLLLNSSDATGLGCMTNLYFDKRVVVPKARQESLSRAGAHVVAALRIRRAMAGRVLSPNDAEAVLSPSGRIEEASGGAKTRVARDALRDATVAMDRARGRLRRSEPERAVALWKVLVAARWSLLDHFDGDGRRYVVAYCNATELAPHERLTPREHQVVALATQGHSNKSIAYELGISISTVGVLLGRAARRLGVNSRAALIRTFEGQRLYTAT</sequence>
<evidence type="ECO:0000256" key="1">
    <source>
        <dbReference type="ARBA" id="ARBA00023015"/>
    </source>
</evidence>
<evidence type="ECO:0000256" key="3">
    <source>
        <dbReference type="ARBA" id="ARBA00023163"/>
    </source>
</evidence>
<accession>A0ABZ2KYG4</accession>
<dbReference type="InterPro" id="IPR036388">
    <property type="entry name" value="WH-like_DNA-bd_sf"/>
</dbReference>
<keyword evidence="1" id="KW-0805">Transcription regulation</keyword>
<evidence type="ECO:0000259" key="4">
    <source>
        <dbReference type="PROSITE" id="PS50043"/>
    </source>
</evidence>
<dbReference type="PRINTS" id="PR00038">
    <property type="entry name" value="HTHLUXR"/>
</dbReference>
<keyword evidence="2" id="KW-0238">DNA-binding</keyword>
<dbReference type="EMBL" id="CP089983">
    <property type="protein sequence ID" value="WXB02051.1"/>
    <property type="molecule type" value="Genomic_DNA"/>
</dbReference>
<dbReference type="Proteomes" id="UP001374803">
    <property type="component" value="Chromosome"/>
</dbReference>
<name>A0ABZ2KYG4_9BACT</name>
<dbReference type="CDD" id="cd06170">
    <property type="entry name" value="LuxR_C_like"/>
    <property type="match status" value="1"/>
</dbReference>
<dbReference type="Pfam" id="PF00196">
    <property type="entry name" value="GerE"/>
    <property type="match status" value="1"/>
</dbReference>
<evidence type="ECO:0000313" key="6">
    <source>
        <dbReference type="Proteomes" id="UP001374803"/>
    </source>
</evidence>
<dbReference type="Gene3D" id="1.10.10.10">
    <property type="entry name" value="Winged helix-like DNA-binding domain superfamily/Winged helix DNA-binding domain"/>
    <property type="match status" value="1"/>
</dbReference>
<dbReference type="InterPro" id="IPR016032">
    <property type="entry name" value="Sig_transdc_resp-reg_C-effctor"/>
</dbReference>
<dbReference type="PROSITE" id="PS50043">
    <property type="entry name" value="HTH_LUXR_2"/>
    <property type="match status" value="1"/>
</dbReference>
<keyword evidence="3" id="KW-0804">Transcription</keyword>
<organism evidence="5 6">
    <name type="scientific">Pendulispora rubella</name>
    <dbReference type="NCBI Taxonomy" id="2741070"/>
    <lineage>
        <taxon>Bacteria</taxon>
        <taxon>Pseudomonadati</taxon>
        <taxon>Myxococcota</taxon>
        <taxon>Myxococcia</taxon>
        <taxon>Myxococcales</taxon>
        <taxon>Sorangiineae</taxon>
        <taxon>Pendulisporaceae</taxon>
        <taxon>Pendulispora</taxon>
    </lineage>
</organism>
<evidence type="ECO:0000256" key="2">
    <source>
        <dbReference type="ARBA" id="ARBA00023125"/>
    </source>
</evidence>
<protein>
    <submittedName>
        <fullName evidence="5">Helix-turn-helix transcriptional regulator</fullName>
    </submittedName>
</protein>
<keyword evidence="6" id="KW-1185">Reference proteome</keyword>
<dbReference type="PROSITE" id="PS00622">
    <property type="entry name" value="HTH_LUXR_1"/>
    <property type="match status" value="1"/>
</dbReference>
<dbReference type="SUPFAM" id="SSF46894">
    <property type="entry name" value="C-terminal effector domain of the bipartite response regulators"/>
    <property type="match status" value="1"/>
</dbReference>
<dbReference type="PANTHER" id="PTHR44688:SF16">
    <property type="entry name" value="DNA-BINDING TRANSCRIPTIONAL ACTIVATOR DEVR_DOSR"/>
    <property type="match status" value="1"/>
</dbReference>
<dbReference type="RefSeq" id="WP_394831676.1">
    <property type="nucleotide sequence ID" value="NZ_CP089929.1"/>
</dbReference>
<evidence type="ECO:0000313" key="5">
    <source>
        <dbReference type="EMBL" id="WXB02051.1"/>
    </source>
</evidence>
<dbReference type="PANTHER" id="PTHR44688">
    <property type="entry name" value="DNA-BINDING TRANSCRIPTIONAL ACTIVATOR DEVR_DOSR"/>
    <property type="match status" value="1"/>
</dbReference>
<dbReference type="InterPro" id="IPR000792">
    <property type="entry name" value="Tscrpt_reg_LuxR_C"/>
</dbReference>